<comment type="caution">
    <text evidence="2">The sequence shown here is derived from an EMBL/GenBank/DDBJ whole genome shotgun (WGS) entry which is preliminary data.</text>
</comment>
<evidence type="ECO:0000256" key="1">
    <source>
        <dbReference type="SAM" id="Phobius"/>
    </source>
</evidence>
<evidence type="ECO:0000313" key="3">
    <source>
        <dbReference type="Proteomes" id="UP001185873"/>
    </source>
</evidence>
<protein>
    <submittedName>
        <fullName evidence="2">Uncharacterized protein</fullName>
    </submittedName>
</protein>
<keyword evidence="1" id="KW-0472">Membrane</keyword>
<evidence type="ECO:0000313" key="2">
    <source>
        <dbReference type="EMBL" id="MDV6299220.1"/>
    </source>
</evidence>
<dbReference type="RefSeq" id="WP_317469776.1">
    <property type="nucleotide sequence ID" value="NZ_JAWLKJ010000002.1"/>
</dbReference>
<organism evidence="2 3">
    <name type="scientific">Dietzia maris</name>
    <dbReference type="NCBI Taxonomy" id="37915"/>
    <lineage>
        <taxon>Bacteria</taxon>
        <taxon>Bacillati</taxon>
        <taxon>Actinomycetota</taxon>
        <taxon>Actinomycetes</taxon>
        <taxon>Mycobacteriales</taxon>
        <taxon>Dietziaceae</taxon>
        <taxon>Dietzia</taxon>
    </lineage>
</organism>
<keyword evidence="1" id="KW-1133">Transmembrane helix</keyword>
<feature type="transmembrane region" description="Helical" evidence="1">
    <location>
        <begin position="55"/>
        <end position="75"/>
    </location>
</feature>
<gene>
    <name evidence="2" type="ORF">R3P82_08840</name>
</gene>
<dbReference type="AlphaFoldDB" id="A0AAE4TZG1"/>
<sequence length="76" mass="8792">MGAQYENGQQDPRDNRVRPYEYPALEPEVGYWAERWAEFTRLMSVGWNDGYTKSVVIGSTTVVVVTMVGSWLFGWR</sequence>
<reference evidence="2" key="1">
    <citation type="submission" date="2023-10" db="EMBL/GenBank/DDBJ databases">
        <title>Development of a sustainable strategy for remediation of hydrocarbon-contaminated territories based on the waste exchange concept.</title>
        <authorList>
            <person name="Krivoruchko A."/>
        </authorList>
    </citation>
    <scope>NUCLEOTIDE SEQUENCE</scope>
    <source>
        <strain evidence="2">IEGM 1175</strain>
    </source>
</reference>
<name>A0AAE4TZG1_9ACTN</name>
<accession>A0AAE4TZG1</accession>
<keyword evidence="1" id="KW-0812">Transmembrane</keyword>
<dbReference type="Proteomes" id="UP001185873">
    <property type="component" value="Unassembled WGS sequence"/>
</dbReference>
<dbReference type="EMBL" id="JAWLKJ010000002">
    <property type="protein sequence ID" value="MDV6299220.1"/>
    <property type="molecule type" value="Genomic_DNA"/>
</dbReference>
<proteinExistence type="predicted"/>